<dbReference type="GO" id="GO:0016702">
    <property type="term" value="F:oxidoreductase activity, acting on single donors with incorporation of molecular oxygen, incorporation of two atoms of oxygen"/>
    <property type="evidence" value="ECO:0007669"/>
    <property type="project" value="UniProtKB-ARBA"/>
</dbReference>
<name>A0A7Y9LLZ2_9BURK</name>
<dbReference type="Gene3D" id="3.40.830.10">
    <property type="entry name" value="LigB-like"/>
    <property type="match status" value="1"/>
</dbReference>
<reference evidence="2 3" key="1">
    <citation type="submission" date="2020-07" db="EMBL/GenBank/DDBJ databases">
        <title>Genomic Encyclopedia of Type Strains, Phase IV (KMG-V): Genome sequencing to study the core and pangenomes of soil and plant-associated prokaryotes.</title>
        <authorList>
            <person name="Whitman W."/>
        </authorList>
    </citation>
    <scope>NUCLEOTIDE SEQUENCE [LARGE SCALE GENOMIC DNA]</scope>
    <source>
        <strain evidence="2 3">SAS40</strain>
    </source>
</reference>
<protein>
    <submittedName>
        <fullName evidence="2">2-aminophenol/2-amino-5-chlorophenol 1,6-dioxygenase beta subunit</fullName>
        <ecNumber evidence="2">1.13.11.74</ecNumber>
        <ecNumber evidence="2">1.13.11.76</ecNumber>
    </submittedName>
</protein>
<dbReference type="EMBL" id="JACBYR010000001">
    <property type="protein sequence ID" value="NYE81091.1"/>
    <property type="molecule type" value="Genomic_DNA"/>
</dbReference>
<dbReference type="Proteomes" id="UP000542125">
    <property type="component" value="Unassembled WGS sequence"/>
</dbReference>
<dbReference type="GO" id="GO:0008198">
    <property type="term" value="F:ferrous iron binding"/>
    <property type="evidence" value="ECO:0007669"/>
    <property type="project" value="InterPro"/>
</dbReference>
<dbReference type="EC" id="1.13.11.74" evidence="2"/>
<organism evidence="2 3">
    <name type="scientific">Pigmentiphaga litoralis</name>
    <dbReference type="NCBI Taxonomy" id="516702"/>
    <lineage>
        <taxon>Bacteria</taxon>
        <taxon>Pseudomonadati</taxon>
        <taxon>Pseudomonadota</taxon>
        <taxon>Betaproteobacteria</taxon>
        <taxon>Burkholderiales</taxon>
        <taxon>Alcaligenaceae</taxon>
        <taxon>Pigmentiphaga</taxon>
    </lineage>
</organism>
<keyword evidence="2" id="KW-0223">Dioxygenase</keyword>
<accession>A0A7Y9LLZ2</accession>
<feature type="domain" description="Extradiol ring-cleavage dioxygenase class III enzyme subunit B" evidence="1">
    <location>
        <begin position="10"/>
        <end position="284"/>
    </location>
</feature>
<gene>
    <name evidence="2" type="ORF">FHW18_000362</name>
</gene>
<dbReference type="RefSeq" id="WP_179582769.1">
    <property type="nucleotide sequence ID" value="NZ_JACBYR010000001.1"/>
</dbReference>
<keyword evidence="2" id="KW-0560">Oxidoreductase</keyword>
<dbReference type="Pfam" id="PF02900">
    <property type="entry name" value="LigB"/>
    <property type="match status" value="1"/>
</dbReference>
<evidence type="ECO:0000313" key="3">
    <source>
        <dbReference type="Proteomes" id="UP000542125"/>
    </source>
</evidence>
<dbReference type="AlphaFoldDB" id="A0A7Y9LLZ2"/>
<evidence type="ECO:0000259" key="1">
    <source>
        <dbReference type="Pfam" id="PF02900"/>
    </source>
</evidence>
<dbReference type="SUPFAM" id="SSF53213">
    <property type="entry name" value="LigB-like"/>
    <property type="match status" value="1"/>
</dbReference>
<sequence>MSDGKILAGFLAPHPPHLVYAENPPQNEPRSEGGWEQLRWAYERARASLDELKPDVLLVHSPHWITQVGHHFLGVKNLSGKSVDPIFPNLFRYDFELEVDVELAQACCDEGRARGLITKMMNNPKFRVDYGTITTLHMIRPQWDIPIVGLSANNTPYYLNTQEGQEEMELLGQATREAIRKSGKRAVLLASNTMSHWHFHEEPEIPEDMSKEHPVRYDGYKWDMRMIELMRKGKMRETFDLLPTFIEEAFAEFKSGAFTWMHAAMGHPELAAELHGYGTVIGTGNAVMEWNLDRAGLSSIESGNAATSAPATATA</sequence>
<evidence type="ECO:0000313" key="2">
    <source>
        <dbReference type="EMBL" id="NYE81091.1"/>
    </source>
</evidence>
<comment type="caution">
    <text evidence="2">The sequence shown here is derived from an EMBL/GenBank/DDBJ whole genome shotgun (WGS) entry which is preliminary data.</text>
</comment>
<proteinExistence type="predicted"/>
<keyword evidence="3" id="KW-1185">Reference proteome</keyword>
<dbReference type="EC" id="1.13.11.76" evidence="2"/>
<dbReference type="InterPro" id="IPR004183">
    <property type="entry name" value="Xdiol_dOase_suB"/>
</dbReference>